<keyword evidence="2" id="KW-0442">Lipid degradation</keyword>
<proteinExistence type="predicted"/>
<evidence type="ECO:0000256" key="2">
    <source>
        <dbReference type="ARBA" id="ARBA00022963"/>
    </source>
</evidence>
<evidence type="ECO:0000256" key="3">
    <source>
        <dbReference type="ARBA" id="ARBA00023098"/>
    </source>
</evidence>
<reference evidence="4 5" key="1">
    <citation type="submission" date="2021-03" db="EMBL/GenBank/DDBJ databases">
        <title>Sequencing the genomes of 1000 actinobacteria strains.</title>
        <authorList>
            <person name="Klenk H.-P."/>
        </authorList>
    </citation>
    <scope>NUCLEOTIDE SEQUENCE [LARGE SCALE GENOMIC DNA]</scope>
    <source>
        <strain evidence="4 5">DSM 46670</strain>
    </source>
</reference>
<dbReference type="EMBL" id="JAGINW010000001">
    <property type="protein sequence ID" value="MBP2322210.1"/>
    <property type="molecule type" value="Genomic_DNA"/>
</dbReference>
<evidence type="ECO:0000313" key="5">
    <source>
        <dbReference type="Proteomes" id="UP001519332"/>
    </source>
</evidence>
<keyword evidence="5" id="KW-1185">Reference proteome</keyword>
<name>A0ABS4TCS2_9PSEU</name>
<sequence>MAALMIPAGTAVAAPARLALPRPTGLFPVGTTELHLVDSGRIDPWSAKPRELMISLWYPAWPSVRPVAQHLEPGVADFYDHNAGQVGVTPGMADFAGTRTHSRVDAPAIPGDRTVIIYSPGGANSRSMGTVLVEDLASRGYLVVTIDHTFTGPVEFPDRFEGLGRGVDNARVMRERAQDTSFSDDWGTFWANSTGWKRDVYLPTAEHMSFADIQILLAQINRGTPLPHDTLTGAIGTIDPQRSIAIQRTYIDAFFALHLRGQRTTLFDKPVHPEVRLIT</sequence>
<evidence type="ECO:0000256" key="1">
    <source>
        <dbReference type="ARBA" id="ARBA00022801"/>
    </source>
</evidence>
<dbReference type="PANTHER" id="PTHR10272">
    <property type="entry name" value="PLATELET-ACTIVATING FACTOR ACETYLHYDROLASE"/>
    <property type="match status" value="1"/>
</dbReference>
<dbReference type="RefSeq" id="WP_209637530.1">
    <property type="nucleotide sequence ID" value="NZ_JAGINW010000001.1"/>
</dbReference>
<dbReference type="InterPro" id="IPR029058">
    <property type="entry name" value="AB_hydrolase_fold"/>
</dbReference>
<dbReference type="Gene3D" id="3.40.50.1820">
    <property type="entry name" value="alpha/beta hydrolase"/>
    <property type="match status" value="1"/>
</dbReference>
<evidence type="ECO:0008006" key="6">
    <source>
        <dbReference type="Google" id="ProtNLM"/>
    </source>
</evidence>
<evidence type="ECO:0000313" key="4">
    <source>
        <dbReference type="EMBL" id="MBP2322210.1"/>
    </source>
</evidence>
<gene>
    <name evidence="4" type="ORF">JOF56_002595</name>
</gene>
<accession>A0ABS4TCS2</accession>
<comment type="caution">
    <text evidence="4">The sequence shown here is derived from an EMBL/GenBank/DDBJ whole genome shotgun (WGS) entry which is preliminary data.</text>
</comment>
<organism evidence="4 5">
    <name type="scientific">Kibdelosporangium banguiense</name>
    <dbReference type="NCBI Taxonomy" id="1365924"/>
    <lineage>
        <taxon>Bacteria</taxon>
        <taxon>Bacillati</taxon>
        <taxon>Actinomycetota</taxon>
        <taxon>Actinomycetes</taxon>
        <taxon>Pseudonocardiales</taxon>
        <taxon>Pseudonocardiaceae</taxon>
        <taxon>Kibdelosporangium</taxon>
    </lineage>
</organism>
<dbReference type="PANTHER" id="PTHR10272:SF0">
    <property type="entry name" value="PLATELET-ACTIVATING FACTOR ACETYLHYDROLASE"/>
    <property type="match status" value="1"/>
</dbReference>
<protein>
    <recommendedName>
        <fullName evidence="6">Lipase</fullName>
    </recommendedName>
</protein>
<dbReference type="SUPFAM" id="SSF53474">
    <property type="entry name" value="alpha/beta-Hydrolases"/>
    <property type="match status" value="1"/>
</dbReference>
<dbReference type="Proteomes" id="UP001519332">
    <property type="component" value="Unassembled WGS sequence"/>
</dbReference>
<keyword evidence="3" id="KW-0443">Lipid metabolism</keyword>
<keyword evidence="1" id="KW-0378">Hydrolase</keyword>